<organism evidence="7 8">
    <name type="scientific">Aquilegia coerulea</name>
    <name type="common">Rocky mountain columbine</name>
    <dbReference type="NCBI Taxonomy" id="218851"/>
    <lineage>
        <taxon>Eukaryota</taxon>
        <taxon>Viridiplantae</taxon>
        <taxon>Streptophyta</taxon>
        <taxon>Embryophyta</taxon>
        <taxon>Tracheophyta</taxon>
        <taxon>Spermatophyta</taxon>
        <taxon>Magnoliopsida</taxon>
        <taxon>Ranunculales</taxon>
        <taxon>Ranunculaceae</taxon>
        <taxon>Thalictroideae</taxon>
        <taxon>Aquilegia</taxon>
    </lineage>
</organism>
<evidence type="ECO:0000313" key="8">
    <source>
        <dbReference type="Proteomes" id="UP000230069"/>
    </source>
</evidence>
<dbReference type="Gene3D" id="2.40.330.10">
    <property type="entry name" value="DNA-binding pseudobarrel domain"/>
    <property type="match status" value="3"/>
</dbReference>
<dbReference type="FunCoup" id="A0A2G5E561">
    <property type="interactions" value="477"/>
</dbReference>
<dbReference type="Proteomes" id="UP000230069">
    <property type="component" value="Unassembled WGS sequence"/>
</dbReference>
<dbReference type="SMART" id="SM01019">
    <property type="entry name" value="B3"/>
    <property type="match status" value="3"/>
</dbReference>
<evidence type="ECO:0000256" key="1">
    <source>
        <dbReference type="ARBA" id="ARBA00004123"/>
    </source>
</evidence>
<keyword evidence="3" id="KW-0238">DNA-binding</keyword>
<keyword evidence="4" id="KW-0804">Transcription</keyword>
<dbReference type="PROSITE" id="PS50863">
    <property type="entry name" value="B3"/>
    <property type="match status" value="3"/>
</dbReference>
<dbReference type="STRING" id="218851.A0A2G5E561"/>
<dbReference type="InParanoid" id="A0A2G5E561"/>
<sequence>MGRSNSPSFFKFLIHDSFNELRIPTAYIRHFNGDVPKKFILRSPTKRTWMVSAKENDNGVFLCDEWRSFVKDNTLEFGDFLVFTYNGKSEFSVTIFGSDACEKVVPLTLKKDVESISHLKDTTTSQVKEMDSPEKLHSGILQICPEKKRDDEAVVMDKMTSLPDSKPLNAERIEKLEATNSFTVTFSPAKKYRIIIPRDLARENGLKQKDNVVLLDPCGRSWPVTIKHQRDRETTLTSGWANFRVANKINIGDTCLFEFIEGLGDALRVYIFRTSRKAPSGKQATAGMPISTYTPKGEIEALKRKGPRELINDRAAKYIKEERNPEEPQELPSSILYSVVQSNVSKTRMSKSAAISGRIKKAPTRKPLESMSSRHAAAQEKERNIAMTASTSNKPFCSVTLRSTYVGSKSHNLVLPSRFAKKYMKRAPRNVTLRDIDGGTWHALYIIGAHHKLVRGWNAFVLDNHLKEDDVCNFELVDGNRNHYELKVSIDRS</sequence>
<name>A0A2G5E561_AQUCA</name>
<dbReference type="PANTHER" id="PTHR31391:SF106">
    <property type="entry name" value="B3 DOMAIN-CONTAINING PROTEIN OS01G0723500"/>
    <property type="match status" value="1"/>
</dbReference>
<feature type="domain" description="TF-B3" evidence="6">
    <location>
        <begin position="6"/>
        <end position="99"/>
    </location>
</feature>
<comment type="subcellular location">
    <subcellularLocation>
        <location evidence="1">Nucleus</location>
    </subcellularLocation>
</comment>
<dbReference type="InterPro" id="IPR044837">
    <property type="entry name" value="REM16-like"/>
</dbReference>
<dbReference type="AlphaFoldDB" id="A0A2G5E561"/>
<feature type="domain" description="TF-B3" evidence="6">
    <location>
        <begin position="179"/>
        <end position="275"/>
    </location>
</feature>
<gene>
    <name evidence="7" type="ORF">AQUCO_01100002v1</name>
</gene>
<dbReference type="PANTHER" id="PTHR31391">
    <property type="entry name" value="B3 DOMAIN-CONTAINING PROTEIN OS11G0197600-RELATED"/>
    <property type="match status" value="1"/>
</dbReference>
<keyword evidence="5" id="KW-0539">Nucleus</keyword>
<protein>
    <recommendedName>
        <fullName evidence="6">TF-B3 domain-containing protein</fullName>
    </recommendedName>
</protein>
<dbReference type="SUPFAM" id="SSF101936">
    <property type="entry name" value="DNA-binding pseudobarrel domain"/>
    <property type="match status" value="3"/>
</dbReference>
<dbReference type="InterPro" id="IPR015300">
    <property type="entry name" value="DNA-bd_pseudobarrel_sf"/>
</dbReference>
<dbReference type="EMBL" id="KZ305028">
    <property type="protein sequence ID" value="PIA50889.1"/>
    <property type="molecule type" value="Genomic_DNA"/>
</dbReference>
<evidence type="ECO:0000256" key="5">
    <source>
        <dbReference type="ARBA" id="ARBA00023242"/>
    </source>
</evidence>
<keyword evidence="2" id="KW-0805">Transcription regulation</keyword>
<proteinExistence type="predicted"/>
<dbReference type="InterPro" id="IPR003340">
    <property type="entry name" value="B3_DNA-bd"/>
</dbReference>
<dbReference type="GO" id="GO:0003677">
    <property type="term" value="F:DNA binding"/>
    <property type="evidence" value="ECO:0007669"/>
    <property type="project" value="UniProtKB-KW"/>
</dbReference>
<accession>A0A2G5E561</accession>
<keyword evidence="8" id="KW-1185">Reference proteome</keyword>
<dbReference type="Pfam" id="PF02362">
    <property type="entry name" value="B3"/>
    <property type="match status" value="3"/>
</dbReference>
<evidence type="ECO:0000256" key="4">
    <source>
        <dbReference type="ARBA" id="ARBA00023163"/>
    </source>
</evidence>
<reference evidence="7 8" key="1">
    <citation type="submission" date="2017-09" db="EMBL/GenBank/DDBJ databases">
        <title>WGS assembly of Aquilegia coerulea Goldsmith.</title>
        <authorList>
            <person name="Hodges S."/>
            <person name="Kramer E."/>
            <person name="Nordborg M."/>
            <person name="Tomkins J."/>
            <person name="Borevitz J."/>
            <person name="Derieg N."/>
            <person name="Yan J."/>
            <person name="Mihaltcheva S."/>
            <person name="Hayes R.D."/>
            <person name="Rokhsar D."/>
        </authorList>
    </citation>
    <scope>NUCLEOTIDE SEQUENCE [LARGE SCALE GENOMIC DNA]</scope>
    <source>
        <strain evidence="8">cv. Goldsmith</strain>
    </source>
</reference>
<dbReference type="GO" id="GO:0005634">
    <property type="term" value="C:nucleus"/>
    <property type="evidence" value="ECO:0007669"/>
    <property type="project" value="UniProtKB-SubCell"/>
</dbReference>
<evidence type="ECO:0000256" key="3">
    <source>
        <dbReference type="ARBA" id="ARBA00023125"/>
    </source>
</evidence>
<feature type="domain" description="TF-B3" evidence="6">
    <location>
        <begin position="398"/>
        <end position="493"/>
    </location>
</feature>
<evidence type="ECO:0000313" key="7">
    <source>
        <dbReference type="EMBL" id="PIA50889.1"/>
    </source>
</evidence>
<evidence type="ECO:0000259" key="6">
    <source>
        <dbReference type="PROSITE" id="PS50863"/>
    </source>
</evidence>
<dbReference type="CDD" id="cd10017">
    <property type="entry name" value="B3_DNA"/>
    <property type="match status" value="3"/>
</dbReference>
<evidence type="ECO:0000256" key="2">
    <source>
        <dbReference type="ARBA" id="ARBA00023015"/>
    </source>
</evidence>
<dbReference type="OrthoDB" id="635132at2759"/>